<dbReference type="Gene3D" id="4.10.530.10">
    <property type="entry name" value="Gamma-fibrinogen Carboxyl Terminal Fragment, domain 2"/>
    <property type="match status" value="1"/>
</dbReference>
<evidence type="ECO:0000256" key="2">
    <source>
        <dbReference type="ARBA" id="ARBA00022525"/>
    </source>
</evidence>
<dbReference type="GO" id="GO:0070527">
    <property type="term" value="P:platelet aggregation"/>
    <property type="evidence" value="ECO:0007669"/>
    <property type="project" value="TreeGrafter"/>
</dbReference>
<dbReference type="Pfam" id="PF00147">
    <property type="entry name" value="Fibrinogen_C"/>
    <property type="match status" value="1"/>
</dbReference>
<evidence type="ECO:0000256" key="3">
    <source>
        <dbReference type="ARBA" id="ARBA00023157"/>
    </source>
</evidence>
<dbReference type="InterPro" id="IPR036056">
    <property type="entry name" value="Fibrinogen-like_C"/>
</dbReference>
<dbReference type="AlphaFoldDB" id="A0A9Q1HN41"/>
<name>A0A9Q1HN41_CONCO</name>
<gene>
    <name evidence="7" type="ORF">COCON_G00231320</name>
</gene>
<evidence type="ECO:0000313" key="7">
    <source>
        <dbReference type="EMBL" id="KAJ8249916.1"/>
    </source>
</evidence>
<keyword evidence="5" id="KW-0732">Signal</keyword>
<comment type="caution">
    <text evidence="7">The sequence shown here is derived from an EMBL/GenBank/DDBJ whole genome shotgun (WGS) entry which is preliminary data.</text>
</comment>
<dbReference type="InterPro" id="IPR002181">
    <property type="entry name" value="Fibrinogen_a/b/g_C_dom"/>
</dbReference>
<sequence>MSGPWIPIGCGWLILLLSLNVHAVQSLGETEPRIEIGRGVSVQAPDCTQVKKLNPGATSGMYMIKPAGVKKPFKVYCEMRPDGGWTVFQRRTGGAVSFKRNWNEYKVGFGDLQRDHWLGLQKLWAITRVRGSCWVLRVELCDFEGGSAFAEYKDFKLGGERQAYRLTVGEYNGTAGDAIRGIDPVHGAFPGIDQNGYGFSTLDRDNDGCSPCIFGDIATNDCSREEGEGGWWYSRCGLASLHGDWHPARDNKGWASGLHWLTWRGPATYSARATGMMRKAGRRLIPDDPCTPRECRISACR</sequence>
<dbReference type="NCBIfam" id="NF040941">
    <property type="entry name" value="GGGWT_bact"/>
    <property type="match status" value="1"/>
</dbReference>
<dbReference type="OrthoDB" id="7940501at2759"/>
<evidence type="ECO:0000256" key="4">
    <source>
        <dbReference type="ARBA" id="ARBA00023180"/>
    </source>
</evidence>
<dbReference type="GO" id="GO:0042730">
    <property type="term" value="P:fibrinolysis"/>
    <property type="evidence" value="ECO:0007669"/>
    <property type="project" value="TreeGrafter"/>
</dbReference>
<evidence type="ECO:0000256" key="5">
    <source>
        <dbReference type="SAM" id="SignalP"/>
    </source>
</evidence>
<organism evidence="7 8">
    <name type="scientific">Conger conger</name>
    <name type="common">Conger eel</name>
    <name type="synonym">Muraena conger</name>
    <dbReference type="NCBI Taxonomy" id="82655"/>
    <lineage>
        <taxon>Eukaryota</taxon>
        <taxon>Metazoa</taxon>
        <taxon>Chordata</taxon>
        <taxon>Craniata</taxon>
        <taxon>Vertebrata</taxon>
        <taxon>Euteleostomi</taxon>
        <taxon>Actinopterygii</taxon>
        <taxon>Neopterygii</taxon>
        <taxon>Teleostei</taxon>
        <taxon>Anguilliformes</taxon>
        <taxon>Congridae</taxon>
        <taxon>Conger</taxon>
    </lineage>
</organism>
<feature type="signal peptide" evidence="5">
    <location>
        <begin position="1"/>
        <end position="23"/>
    </location>
</feature>
<dbReference type="Proteomes" id="UP001152803">
    <property type="component" value="Unassembled WGS sequence"/>
</dbReference>
<keyword evidence="3" id="KW-1015">Disulfide bond</keyword>
<dbReference type="PANTHER" id="PTHR47221:SF5">
    <property type="entry name" value="FIBRINOGEN C-TERMINAL DOMAIN-CONTAINING PROTEIN"/>
    <property type="match status" value="1"/>
</dbReference>
<proteinExistence type="predicted"/>
<dbReference type="Gene3D" id="3.90.215.10">
    <property type="entry name" value="Gamma Fibrinogen, chain A, domain 1"/>
    <property type="match status" value="1"/>
</dbReference>
<dbReference type="PROSITE" id="PS51406">
    <property type="entry name" value="FIBRINOGEN_C_2"/>
    <property type="match status" value="1"/>
</dbReference>
<reference evidence="7" key="1">
    <citation type="journal article" date="2023" name="Science">
        <title>Genome structures resolve the early diversification of teleost fishes.</title>
        <authorList>
            <person name="Parey E."/>
            <person name="Louis A."/>
            <person name="Montfort J."/>
            <person name="Bouchez O."/>
            <person name="Roques C."/>
            <person name="Iampietro C."/>
            <person name="Lluch J."/>
            <person name="Castinel A."/>
            <person name="Donnadieu C."/>
            <person name="Desvignes T."/>
            <person name="Floi Bucao C."/>
            <person name="Jouanno E."/>
            <person name="Wen M."/>
            <person name="Mejri S."/>
            <person name="Dirks R."/>
            <person name="Jansen H."/>
            <person name="Henkel C."/>
            <person name="Chen W.J."/>
            <person name="Zahm M."/>
            <person name="Cabau C."/>
            <person name="Klopp C."/>
            <person name="Thompson A.W."/>
            <person name="Robinson-Rechavi M."/>
            <person name="Braasch I."/>
            <person name="Lecointre G."/>
            <person name="Bobe J."/>
            <person name="Postlethwait J.H."/>
            <person name="Berthelot C."/>
            <person name="Roest Crollius H."/>
            <person name="Guiguen Y."/>
        </authorList>
    </citation>
    <scope>NUCLEOTIDE SEQUENCE</scope>
    <source>
        <strain evidence="7">Concon-B</strain>
    </source>
</reference>
<dbReference type="SMART" id="SM00186">
    <property type="entry name" value="FBG"/>
    <property type="match status" value="1"/>
</dbReference>
<dbReference type="PANTHER" id="PTHR47221">
    <property type="entry name" value="FIBRINOGEN ALPHA CHAIN"/>
    <property type="match status" value="1"/>
</dbReference>
<dbReference type="GO" id="GO:0034116">
    <property type="term" value="P:positive regulation of heterotypic cell-cell adhesion"/>
    <property type="evidence" value="ECO:0007669"/>
    <property type="project" value="TreeGrafter"/>
</dbReference>
<feature type="domain" description="Fibrinogen C-terminal" evidence="6">
    <location>
        <begin position="38"/>
        <end position="282"/>
    </location>
</feature>
<dbReference type="GO" id="GO:0005201">
    <property type="term" value="F:extracellular matrix structural constituent"/>
    <property type="evidence" value="ECO:0007669"/>
    <property type="project" value="TreeGrafter"/>
</dbReference>
<keyword evidence="2" id="KW-0964">Secreted</keyword>
<evidence type="ECO:0000256" key="1">
    <source>
        <dbReference type="ARBA" id="ARBA00004613"/>
    </source>
</evidence>
<dbReference type="GO" id="GO:0072377">
    <property type="term" value="P:blood coagulation, common pathway"/>
    <property type="evidence" value="ECO:0007669"/>
    <property type="project" value="TreeGrafter"/>
</dbReference>
<dbReference type="SUPFAM" id="SSF56496">
    <property type="entry name" value="Fibrinogen C-terminal domain-like"/>
    <property type="match status" value="1"/>
</dbReference>
<evidence type="ECO:0000313" key="8">
    <source>
        <dbReference type="Proteomes" id="UP001152803"/>
    </source>
</evidence>
<dbReference type="GO" id="GO:0005577">
    <property type="term" value="C:fibrinogen complex"/>
    <property type="evidence" value="ECO:0007669"/>
    <property type="project" value="TreeGrafter"/>
</dbReference>
<dbReference type="InterPro" id="IPR014716">
    <property type="entry name" value="Fibrinogen_a/b/g_C_1"/>
</dbReference>
<dbReference type="InterPro" id="IPR037579">
    <property type="entry name" value="FIB_ANG-like"/>
</dbReference>
<accession>A0A9Q1HN41</accession>
<dbReference type="CDD" id="cd00087">
    <property type="entry name" value="FReD"/>
    <property type="match status" value="1"/>
</dbReference>
<protein>
    <recommendedName>
        <fullName evidence="6">Fibrinogen C-terminal domain-containing protein</fullName>
    </recommendedName>
</protein>
<dbReference type="EMBL" id="JAFJMO010000019">
    <property type="protein sequence ID" value="KAJ8249916.1"/>
    <property type="molecule type" value="Genomic_DNA"/>
</dbReference>
<comment type="subcellular location">
    <subcellularLocation>
        <location evidence="1">Secreted</location>
    </subcellularLocation>
</comment>
<feature type="chain" id="PRO_5040175772" description="Fibrinogen C-terminal domain-containing protein" evidence="5">
    <location>
        <begin position="24"/>
        <end position="301"/>
    </location>
</feature>
<keyword evidence="8" id="KW-1185">Reference proteome</keyword>
<evidence type="ECO:0000259" key="6">
    <source>
        <dbReference type="PROSITE" id="PS51406"/>
    </source>
</evidence>
<keyword evidence="4" id="KW-0325">Glycoprotein</keyword>
<dbReference type="GO" id="GO:0030674">
    <property type="term" value="F:protein-macromolecule adaptor activity"/>
    <property type="evidence" value="ECO:0007669"/>
    <property type="project" value="TreeGrafter"/>
</dbReference>